<dbReference type="Gene3D" id="3.40.50.300">
    <property type="entry name" value="P-loop containing nucleotide triphosphate hydrolases"/>
    <property type="match status" value="1"/>
</dbReference>
<proteinExistence type="predicted"/>
<dbReference type="Pfam" id="PF24883">
    <property type="entry name" value="NPHP3_N"/>
    <property type="match status" value="1"/>
</dbReference>
<accession>A0A9P5NHX4</accession>
<dbReference type="PANTHER" id="PTHR10039:SF14">
    <property type="entry name" value="NACHT DOMAIN-CONTAINING PROTEIN"/>
    <property type="match status" value="1"/>
</dbReference>
<name>A0A9P5NHX4_GYMJU</name>
<evidence type="ECO:0000313" key="3">
    <source>
        <dbReference type="EMBL" id="KAF8884418.1"/>
    </source>
</evidence>
<sequence>MISRQMNGTLITGGTFTTVNMVGGTSYDHSPTSATEKALKLLRSRIAAGAFHDSAERCDAPKCHPHTREAILNEILDWEENDCGVGAHPFLWLYGPAGSGKTSIAQTIAEILHKQGGLAASFFFGRTSVGRNDDSRLIATLAYQLTLSIPELSNDILLALSWDPAIFDKSLETQLEKLVLDGLDECNGSKAQGHVLSVLHGAVCNSHLPLSFLFASRPEHEIRNFFNQPEVNLTARRLVLDDKYRPDADIAIFLHARFEDIKSNHPSASHITSLWPSHSDIERLIRKASGQFIYVSTVMKFVESPNHWPSDRLDVIFGLTSPGTNTPFADLDALYTHILSSVGDIDRVRQIFAFLLLRESDFDADMNAIEDFLRLRRGQLDMLLKDLHSVIYVPLPSRRWESLRLFHASLGDFLLDRTRSGRFFLDPEEAHSRMARYSIRYLKYSSLLPPSEINTTVLKICHQGLMRHCSKSRPSRGLLKDLSEFDFEGYLNMPFGPYRSTLSRTDPCYALPLFSSWIHTQALQIDKYNLVQKYTSHFDRFVKSRLSQYPADPVSRHLFISSTLDPFSKHCPIVIRLLTFQGPHDTFAQYLSYDVAGCAFTYANDPKTRDYYKMVSEFLTNEGRAGIYFVDKSGYKSLAKFLVDILTSPIFVGDCPEGLTRDELRQMEECALDLLYSLLSRVPEQTDLSEYLHNNPIPSKLKYSTGMRLQSTIFAIQVYIEVMTHSGFGPFS</sequence>
<dbReference type="OrthoDB" id="4760524at2759"/>
<evidence type="ECO:0000259" key="2">
    <source>
        <dbReference type="Pfam" id="PF24883"/>
    </source>
</evidence>
<keyword evidence="1" id="KW-0677">Repeat</keyword>
<dbReference type="SUPFAM" id="SSF52540">
    <property type="entry name" value="P-loop containing nucleoside triphosphate hydrolases"/>
    <property type="match status" value="1"/>
</dbReference>
<dbReference type="Proteomes" id="UP000724874">
    <property type="component" value="Unassembled WGS sequence"/>
</dbReference>
<dbReference type="InterPro" id="IPR027417">
    <property type="entry name" value="P-loop_NTPase"/>
</dbReference>
<reference evidence="3" key="1">
    <citation type="submission" date="2020-11" db="EMBL/GenBank/DDBJ databases">
        <authorList>
            <consortium name="DOE Joint Genome Institute"/>
            <person name="Ahrendt S."/>
            <person name="Riley R."/>
            <person name="Andreopoulos W."/>
            <person name="LaButti K."/>
            <person name="Pangilinan J."/>
            <person name="Ruiz-duenas F.J."/>
            <person name="Barrasa J.M."/>
            <person name="Sanchez-Garcia M."/>
            <person name="Camarero S."/>
            <person name="Miyauchi S."/>
            <person name="Serrano A."/>
            <person name="Linde D."/>
            <person name="Babiker R."/>
            <person name="Drula E."/>
            <person name="Ayuso-Fernandez I."/>
            <person name="Pacheco R."/>
            <person name="Padilla G."/>
            <person name="Ferreira P."/>
            <person name="Barriuso J."/>
            <person name="Kellner H."/>
            <person name="Castanera R."/>
            <person name="Alfaro M."/>
            <person name="Ramirez L."/>
            <person name="Pisabarro A.G."/>
            <person name="Kuo A."/>
            <person name="Tritt A."/>
            <person name="Lipzen A."/>
            <person name="He G."/>
            <person name="Yan M."/>
            <person name="Ng V."/>
            <person name="Cullen D."/>
            <person name="Martin F."/>
            <person name="Rosso M.-N."/>
            <person name="Henrissat B."/>
            <person name="Hibbett D."/>
            <person name="Martinez A.T."/>
            <person name="Grigoriev I.V."/>
        </authorList>
    </citation>
    <scope>NUCLEOTIDE SEQUENCE</scope>
    <source>
        <strain evidence="3">AH 44721</strain>
    </source>
</reference>
<evidence type="ECO:0000313" key="4">
    <source>
        <dbReference type="Proteomes" id="UP000724874"/>
    </source>
</evidence>
<protein>
    <recommendedName>
        <fullName evidence="2">Nephrocystin 3-like N-terminal domain-containing protein</fullName>
    </recommendedName>
</protein>
<dbReference type="InterPro" id="IPR056884">
    <property type="entry name" value="NPHP3-like_N"/>
</dbReference>
<comment type="caution">
    <text evidence="3">The sequence shown here is derived from an EMBL/GenBank/DDBJ whole genome shotgun (WGS) entry which is preliminary data.</text>
</comment>
<dbReference type="AlphaFoldDB" id="A0A9P5NHX4"/>
<dbReference type="PANTHER" id="PTHR10039">
    <property type="entry name" value="AMELOGENIN"/>
    <property type="match status" value="1"/>
</dbReference>
<evidence type="ECO:0000256" key="1">
    <source>
        <dbReference type="ARBA" id="ARBA00022737"/>
    </source>
</evidence>
<feature type="domain" description="Nephrocystin 3-like N-terminal" evidence="2">
    <location>
        <begin position="74"/>
        <end position="217"/>
    </location>
</feature>
<organism evidence="3 4">
    <name type="scientific">Gymnopilus junonius</name>
    <name type="common">Spectacular rustgill mushroom</name>
    <name type="synonym">Gymnopilus spectabilis subsp. junonius</name>
    <dbReference type="NCBI Taxonomy" id="109634"/>
    <lineage>
        <taxon>Eukaryota</taxon>
        <taxon>Fungi</taxon>
        <taxon>Dikarya</taxon>
        <taxon>Basidiomycota</taxon>
        <taxon>Agaricomycotina</taxon>
        <taxon>Agaricomycetes</taxon>
        <taxon>Agaricomycetidae</taxon>
        <taxon>Agaricales</taxon>
        <taxon>Agaricineae</taxon>
        <taxon>Hymenogastraceae</taxon>
        <taxon>Gymnopilus</taxon>
    </lineage>
</organism>
<dbReference type="EMBL" id="JADNYJ010000108">
    <property type="protein sequence ID" value="KAF8884418.1"/>
    <property type="molecule type" value="Genomic_DNA"/>
</dbReference>
<keyword evidence="4" id="KW-1185">Reference proteome</keyword>
<gene>
    <name evidence="3" type="ORF">CPB84DRAFT_1850655</name>
</gene>